<dbReference type="InterPro" id="IPR019811">
    <property type="entry name" value="HDH_CS"/>
</dbReference>
<dbReference type="RefSeq" id="WP_127725149.1">
    <property type="nucleotide sequence ID" value="NZ_RLIH01000016.1"/>
</dbReference>
<dbReference type="OrthoDB" id="9808167at2"/>
<dbReference type="SUPFAM" id="SSF55347">
    <property type="entry name" value="Glyceraldehyde-3-phosphate dehydrogenase-like, C-terminal domain"/>
    <property type="match status" value="1"/>
</dbReference>
<dbReference type="GO" id="GO:0009088">
    <property type="term" value="P:threonine biosynthetic process"/>
    <property type="evidence" value="ECO:0007669"/>
    <property type="project" value="UniProtKB-UniPathway"/>
</dbReference>
<dbReference type="AlphaFoldDB" id="A0A437S4Z7"/>
<evidence type="ECO:0000313" key="16">
    <source>
        <dbReference type="EMBL" id="RVU54036.1"/>
    </source>
</evidence>
<dbReference type="Gene3D" id="3.30.70.260">
    <property type="match status" value="1"/>
</dbReference>
<comment type="catalytic activity">
    <reaction evidence="11">
        <text>L-homoserine + NADP(+) = L-aspartate 4-semialdehyde + NADPH + H(+)</text>
        <dbReference type="Rhea" id="RHEA:15761"/>
        <dbReference type="ChEBI" id="CHEBI:15378"/>
        <dbReference type="ChEBI" id="CHEBI:57476"/>
        <dbReference type="ChEBI" id="CHEBI:57783"/>
        <dbReference type="ChEBI" id="CHEBI:58349"/>
        <dbReference type="ChEBI" id="CHEBI:537519"/>
        <dbReference type="EC" id="1.1.1.3"/>
    </reaction>
    <physiologicalReaction direction="right-to-left" evidence="11">
        <dbReference type="Rhea" id="RHEA:15763"/>
    </physiologicalReaction>
</comment>
<keyword evidence="12" id="KW-0521">NADP</keyword>
<evidence type="ECO:0000256" key="2">
    <source>
        <dbReference type="ARBA" id="ARBA00005062"/>
    </source>
</evidence>
<evidence type="ECO:0000259" key="15">
    <source>
        <dbReference type="Pfam" id="PF03447"/>
    </source>
</evidence>
<evidence type="ECO:0000256" key="3">
    <source>
        <dbReference type="ARBA" id="ARBA00006753"/>
    </source>
</evidence>
<evidence type="ECO:0000256" key="10">
    <source>
        <dbReference type="ARBA" id="ARBA00023167"/>
    </source>
</evidence>
<evidence type="ECO:0000256" key="6">
    <source>
        <dbReference type="ARBA" id="ARBA00022605"/>
    </source>
</evidence>
<dbReference type="Pfam" id="PF03447">
    <property type="entry name" value="NAD_binding_3"/>
    <property type="match status" value="1"/>
</dbReference>
<evidence type="ECO:0000259" key="14">
    <source>
        <dbReference type="Pfam" id="PF00742"/>
    </source>
</evidence>
<protein>
    <recommendedName>
        <fullName evidence="5 12">Homoserine dehydrogenase</fullName>
        <ecNumber evidence="4 12">1.1.1.3</ecNumber>
    </recommendedName>
</protein>
<evidence type="ECO:0000256" key="5">
    <source>
        <dbReference type="ARBA" id="ARBA00013376"/>
    </source>
</evidence>
<dbReference type="PANTHER" id="PTHR43331">
    <property type="entry name" value="HOMOSERINE DEHYDROGENASE"/>
    <property type="match status" value="1"/>
</dbReference>
<dbReference type="SUPFAM" id="SSF51735">
    <property type="entry name" value="NAD(P)-binding Rossmann-fold domains"/>
    <property type="match status" value="1"/>
</dbReference>
<sequence>MIKIALLGFGTVGRGTYEILTKKSENIKKVIGEEVFVSKILKRNLNFQSEIDKSIFTDNFKEIVEDEEIKLVVEMTGDLKGSYGYIKEALNAGKHVVTANKAVVSEYFEEFLELAEKNKVAFLYEAAVAGSIPIITPLKTQVLINDITRVRGILNGTSNFLLTNMQVRKSEYKTILKEAQELGYAEADPYDDVEGMDALRKLRILSTIAFKTKIRNEDILRRGISSIDLSDIAYLNKKNYKVKLIAEAIINEGKFKAVVEPVILSSDDELYGIDGSVNSVEIFGENYGSLVFVGEGAGSLPTGNAIVSDILDALSGHCYPILIENNLINDNENYAARYYVRIKNGLDLSADWIDFIESHGDHVIIETKEVKREFLLEQLKTLNIKEEDCFYARLN</sequence>
<dbReference type="FunFam" id="3.30.360.10:FF:000005">
    <property type="entry name" value="Homoserine dehydrogenase"/>
    <property type="match status" value="1"/>
</dbReference>
<dbReference type="GO" id="GO:0050661">
    <property type="term" value="F:NADP binding"/>
    <property type="evidence" value="ECO:0007669"/>
    <property type="project" value="InterPro"/>
</dbReference>
<comment type="caution">
    <text evidence="16">The sequence shown here is derived from an EMBL/GenBank/DDBJ whole genome shotgun (WGS) entry which is preliminary data.</text>
</comment>
<evidence type="ECO:0000256" key="9">
    <source>
        <dbReference type="ARBA" id="ARBA00023053"/>
    </source>
</evidence>
<evidence type="ECO:0000256" key="7">
    <source>
        <dbReference type="ARBA" id="ARBA00022697"/>
    </source>
</evidence>
<evidence type="ECO:0000313" key="17">
    <source>
        <dbReference type="Proteomes" id="UP000288812"/>
    </source>
</evidence>
<dbReference type="UniPathway" id="UPA00051">
    <property type="reaction ID" value="UER00465"/>
</dbReference>
<evidence type="ECO:0000256" key="13">
    <source>
        <dbReference type="RuleBase" id="RU004171"/>
    </source>
</evidence>
<keyword evidence="10 12" id="KW-0486">Methionine biosynthesis</keyword>
<dbReference type="InterPro" id="IPR005106">
    <property type="entry name" value="Asp/hSer_DH_NAD-bd"/>
</dbReference>
<proteinExistence type="inferred from homology"/>
<keyword evidence="8 12" id="KW-0560">Oxidoreductase</keyword>
<dbReference type="UniPathway" id="UPA00050">
    <property type="reaction ID" value="UER00063"/>
</dbReference>
<keyword evidence="17" id="KW-1185">Reference proteome</keyword>
<gene>
    <name evidence="16" type="ORF">EF514_09200</name>
</gene>
<feature type="domain" description="Homoserine dehydrogenase catalytic" evidence="14">
    <location>
        <begin position="133"/>
        <end position="311"/>
    </location>
</feature>
<feature type="domain" description="Aspartate/homoserine dehydrogenase NAD-binding" evidence="15">
    <location>
        <begin position="8"/>
        <end position="125"/>
    </location>
</feature>
<comment type="similarity">
    <text evidence="3 13">Belongs to the homoserine dehydrogenase family.</text>
</comment>
<dbReference type="EC" id="1.1.1.3" evidence="4 12"/>
<dbReference type="InterPro" id="IPR036291">
    <property type="entry name" value="NAD(P)-bd_dom_sf"/>
</dbReference>
<comment type="pathway">
    <text evidence="2 12">Amino-acid biosynthesis; L-methionine biosynthesis via de novo pathway; L-homoserine from L-aspartate: step 3/3.</text>
</comment>
<evidence type="ECO:0000256" key="12">
    <source>
        <dbReference type="RuleBase" id="RU000579"/>
    </source>
</evidence>
<reference evidence="16 17" key="1">
    <citation type="submission" date="2018-11" db="EMBL/GenBank/DDBJ databases">
        <title>Genome sequencing and assembly of Anaerosphaera sp. nov., GS7-6-2.</title>
        <authorList>
            <person name="Rettenmaier R."/>
            <person name="Liebl W."/>
            <person name="Zverlov V."/>
        </authorList>
    </citation>
    <scope>NUCLEOTIDE SEQUENCE [LARGE SCALE GENOMIC DNA]</scope>
    <source>
        <strain evidence="16 17">GS7-6-2</strain>
    </source>
</reference>
<comment type="pathway">
    <text evidence="1 12">Amino-acid biosynthesis; L-threonine biosynthesis; L-threonine from L-aspartate: step 3/5.</text>
</comment>
<dbReference type="PROSITE" id="PS01042">
    <property type="entry name" value="HOMOSER_DHGENASE"/>
    <property type="match status" value="1"/>
</dbReference>
<dbReference type="GO" id="GO:0004412">
    <property type="term" value="F:homoserine dehydrogenase activity"/>
    <property type="evidence" value="ECO:0007669"/>
    <property type="project" value="UniProtKB-EC"/>
</dbReference>
<dbReference type="Pfam" id="PF00742">
    <property type="entry name" value="Homoserine_dh"/>
    <property type="match status" value="1"/>
</dbReference>
<name>A0A437S4Z7_9FIRM</name>
<evidence type="ECO:0000256" key="1">
    <source>
        <dbReference type="ARBA" id="ARBA00005056"/>
    </source>
</evidence>
<evidence type="ECO:0000256" key="4">
    <source>
        <dbReference type="ARBA" id="ARBA00013213"/>
    </source>
</evidence>
<keyword evidence="7 12" id="KW-0791">Threonine biosynthesis</keyword>
<dbReference type="PANTHER" id="PTHR43331:SF1">
    <property type="entry name" value="HOMOSERINE DEHYDROGENASE"/>
    <property type="match status" value="1"/>
</dbReference>
<dbReference type="GO" id="GO:0009086">
    <property type="term" value="P:methionine biosynthetic process"/>
    <property type="evidence" value="ECO:0007669"/>
    <property type="project" value="UniProtKB-KW"/>
</dbReference>
<dbReference type="Gene3D" id="3.30.360.10">
    <property type="entry name" value="Dihydrodipicolinate Reductase, domain 2"/>
    <property type="match status" value="1"/>
</dbReference>
<dbReference type="NCBIfam" id="NF004976">
    <property type="entry name" value="PRK06349.1"/>
    <property type="match status" value="1"/>
</dbReference>
<dbReference type="Proteomes" id="UP000288812">
    <property type="component" value="Unassembled WGS sequence"/>
</dbReference>
<keyword evidence="9" id="KW-0915">Sodium</keyword>
<dbReference type="Gene3D" id="3.40.50.720">
    <property type="entry name" value="NAD(P)-binding Rossmann-like Domain"/>
    <property type="match status" value="1"/>
</dbReference>
<dbReference type="InterPro" id="IPR001342">
    <property type="entry name" value="HDH_cat"/>
</dbReference>
<evidence type="ECO:0000256" key="8">
    <source>
        <dbReference type="ARBA" id="ARBA00023002"/>
    </source>
</evidence>
<dbReference type="EMBL" id="RLIH01000016">
    <property type="protein sequence ID" value="RVU54036.1"/>
    <property type="molecule type" value="Genomic_DNA"/>
</dbReference>
<organism evidence="16 17">
    <name type="scientific">Anaerosphaera multitolerans</name>
    <dbReference type="NCBI Taxonomy" id="2487351"/>
    <lineage>
        <taxon>Bacteria</taxon>
        <taxon>Bacillati</taxon>
        <taxon>Bacillota</taxon>
        <taxon>Tissierellia</taxon>
        <taxon>Tissierellales</taxon>
        <taxon>Peptoniphilaceae</taxon>
        <taxon>Anaerosphaera</taxon>
    </lineage>
</organism>
<evidence type="ECO:0000256" key="11">
    <source>
        <dbReference type="ARBA" id="ARBA00048841"/>
    </source>
</evidence>
<accession>A0A437S4Z7</accession>
<keyword evidence="6 12" id="KW-0028">Amino-acid biosynthesis</keyword>